<evidence type="ECO:0000313" key="12">
    <source>
        <dbReference type="EMBL" id="PMD18157.1"/>
    </source>
</evidence>
<evidence type="ECO:0000256" key="4">
    <source>
        <dbReference type="ARBA" id="ARBA00018350"/>
    </source>
</evidence>
<feature type="compositionally biased region" description="Basic and acidic residues" evidence="10">
    <location>
        <begin position="575"/>
        <end position="598"/>
    </location>
</feature>
<dbReference type="FunFam" id="1.25.40.10:FF:000512">
    <property type="entry name" value="Signal recognition particle subunit SRP72"/>
    <property type="match status" value="1"/>
</dbReference>
<keyword evidence="8 9" id="KW-0687">Ribonucleoprotein</keyword>
<dbReference type="STRING" id="1745343.A0A2J6PVW8"/>
<gene>
    <name evidence="12" type="ORF">NA56DRAFT_647953</name>
</gene>
<feature type="region of interest" description="Disordered" evidence="10">
    <location>
        <begin position="537"/>
        <end position="655"/>
    </location>
</feature>
<dbReference type="InterPro" id="IPR011990">
    <property type="entry name" value="TPR-like_helical_dom_sf"/>
</dbReference>
<feature type="compositionally biased region" description="Basic residues" evidence="10">
    <location>
        <begin position="564"/>
        <end position="574"/>
    </location>
</feature>
<dbReference type="OrthoDB" id="5421607at2759"/>
<evidence type="ECO:0000256" key="10">
    <source>
        <dbReference type="SAM" id="MobiDB-lite"/>
    </source>
</evidence>
<evidence type="ECO:0000313" key="13">
    <source>
        <dbReference type="Proteomes" id="UP000235672"/>
    </source>
</evidence>
<dbReference type="GO" id="GO:0005783">
    <property type="term" value="C:endoplasmic reticulum"/>
    <property type="evidence" value="ECO:0007669"/>
    <property type="project" value="UniProtKB-SubCell"/>
</dbReference>
<evidence type="ECO:0000259" key="11">
    <source>
        <dbReference type="Pfam" id="PF08492"/>
    </source>
</evidence>
<evidence type="ECO:0000256" key="3">
    <source>
        <dbReference type="ARBA" id="ARBA00007676"/>
    </source>
</evidence>
<accession>A0A2J6PVW8</accession>
<feature type="compositionally biased region" description="Basic and acidic residues" evidence="10">
    <location>
        <begin position="549"/>
        <end position="563"/>
    </location>
</feature>
<comment type="function">
    <text evidence="9">Component of the signal recognition particle (SRP) complex, a ribonucleoprotein complex that mediates the cotranslational targeting of secretory and membrane proteins to the endoplasmic reticulum (ER).</text>
</comment>
<dbReference type="Pfam" id="PF17004">
    <property type="entry name" value="SRP_TPR_like"/>
    <property type="match status" value="1"/>
</dbReference>
<dbReference type="SUPFAM" id="SSF48452">
    <property type="entry name" value="TPR-like"/>
    <property type="match status" value="1"/>
</dbReference>
<dbReference type="InterPro" id="IPR013699">
    <property type="entry name" value="Signal_recog_part_SRP72_RNA-bd"/>
</dbReference>
<comment type="subcellular location">
    <subcellularLocation>
        <location evidence="2 9">Cytoplasm</location>
    </subcellularLocation>
    <subcellularLocation>
        <location evidence="1">Endoplasmic reticulum</location>
    </subcellularLocation>
</comment>
<feature type="domain" description="Signal recognition particle SRP72 subunit RNA-binding" evidence="11">
    <location>
        <begin position="552"/>
        <end position="601"/>
    </location>
</feature>
<dbReference type="Gene3D" id="1.25.40.10">
    <property type="entry name" value="Tetratricopeptide repeat domain"/>
    <property type="match status" value="1"/>
</dbReference>
<evidence type="ECO:0000256" key="8">
    <source>
        <dbReference type="ARBA" id="ARBA00023274"/>
    </source>
</evidence>
<dbReference type="PANTHER" id="PTHR14094:SF9">
    <property type="entry name" value="SIGNAL RECOGNITION PARTICLE SUBUNIT SRP72"/>
    <property type="match status" value="1"/>
</dbReference>
<dbReference type="InterPro" id="IPR026270">
    <property type="entry name" value="SRP72"/>
</dbReference>
<name>A0A2J6PVW8_9HELO</name>
<dbReference type="Pfam" id="PF08492">
    <property type="entry name" value="SRP72"/>
    <property type="match status" value="1"/>
</dbReference>
<evidence type="ECO:0000256" key="5">
    <source>
        <dbReference type="ARBA" id="ARBA00022490"/>
    </source>
</evidence>
<evidence type="ECO:0000256" key="7">
    <source>
        <dbReference type="ARBA" id="ARBA00023135"/>
    </source>
</evidence>
<proteinExistence type="inferred from homology"/>
<keyword evidence="6" id="KW-0256">Endoplasmic reticulum</keyword>
<dbReference type="GO" id="GO:0043022">
    <property type="term" value="F:ribosome binding"/>
    <property type="evidence" value="ECO:0007669"/>
    <property type="project" value="TreeGrafter"/>
</dbReference>
<dbReference type="PIRSF" id="PIRSF038922">
    <property type="entry name" value="SRP72"/>
    <property type="match status" value="1"/>
</dbReference>
<dbReference type="PANTHER" id="PTHR14094">
    <property type="entry name" value="SIGNAL RECOGNITION PARTICLE 72"/>
    <property type="match status" value="1"/>
</dbReference>
<dbReference type="EMBL" id="KZ613495">
    <property type="protein sequence ID" value="PMD18157.1"/>
    <property type="molecule type" value="Genomic_DNA"/>
</dbReference>
<feature type="compositionally biased region" description="Basic residues" evidence="10">
    <location>
        <begin position="599"/>
        <end position="608"/>
    </location>
</feature>
<organism evidence="12 13">
    <name type="scientific">Hyaloscypha hepaticicola</name>
    <dbReference type="NCBI Taxonomy" id="2082293"/>
    <lineage>
        <taxon>Eukaryota</taxon>
        <taxon>Fungi</taxon>
        <taxon>Dikarya</taxon>
        <taxon>Ascomycota</taxon>
        <taxon>Pezizomycotina</taxon>
        <taxon>Leotiomycetes</taxon>
        <taxon>Helotiales</taxon>
        <taxon>Hyaloscyphaceae</taxon>
        <taxon>Hyaloscypha</taxon>
    </lineage>
</organism>
<sequence length="655" mass="71358">MASNPTATLTTLLRGSTIEDHEEVLKAANAVLKSSKSNPDALHTRVVALLQLDRFDDALRALDDGGDKLGEACRLEKAYALYKTGKLAEAENLLQGADKRGLKHVAAQVAYRAEKFEDAARLYKELGSEPVAIEGEENDLRINSSAVDAQLEWQRNGDEVETHRKKPTREDLEAFETAYNAACGCIARGDLGAGSVLLKRARDLCEALEELSDEEKRAEVLPIMVQQAFVFTKLGKLEEAEALQRMISIPDVPEPPSRVIAQNNALAATTTYDNPFMTQRIFDSVPKLSHTEKMFAHQASILQRNRYTIDLEVQKYPGVARSTLSAILKSPSPTISPYINSLSVLNAAAHAKNETGKASLKSILPLLEKRPNDVGLILVIIQLYILTNNPGPAITLLETFFKRLEESTATAEQDVRFAPGLIALLISLYRLSGRKTPIKTEVGKAASYWRKKSKPSLSLLRAAGTTLLESSNPEDLSAAGEIFSSLRAQAPNDRTAIAGYVASYATSDFSKISSDLDKLTPISKLISGIDAAALEEEGIPTLPKPSDATSKKRTLDSEKEKSVPAKKKKISKSKMPKDFEEGKKMDPERWLPLRDRSTYRPKGKKGKKKAMELTQGGVVKEEESLELAGGAGTVKVEKAGGPGGPGKAKKKKGKK</sequence>
<evidence type="ECO:0000256" key="9">
    <source>
        <dbReference type="PIRNR" id="PIRNR038922"/>
    </source>
</evidence>
<keyword evidence="5 9" id="KW-0963">Cytoplasm</keyword>
<dbReference type="InterPro" id="IPR031545">
    <property type="entry name" value="SRP72_TPR-like"/>
</dbReference>
<keyword evidence="7 9" id="KW-0733">Signal recognition particle</keyword>
<evidence type="ECO:0000256" key="6">
    <source>
        <dbReference type="ARBA" id="ARBA00022824"/>
    </source>
</evidence>
<dbReference type="AlphaFoldDB" id="A0A2J6PVW8"/>
<comment type="similarity">
    <text evidence="3 9">Belongs to the SRP72 family.</text>
</comment>
<evidence type="ECO:0000256" key="2">
    <source>
        <dbReference type="ARBA" id="ARBA00004496"/>
    </source>
</evidence>
<dbReference type="Proteomes" id="UP000235672">
    <property type="component" value="Unassembled WGS sequence"/>
</dbReference>
<reference evidence="12 13" key="1">
    <citation type="submission" date="2016-05" db="EMBL/GenBank/DDBJ databases">
        <title>A degradative enzymes factory behind the ericoid mycorrhizal symbiosis.</title>
        <authorList>
            <consortium name="DOE Joint Genome Institute"/>
            <person name="Martino E."/>
            <person name="Morin E."/>
            <person name="Grelet G."/>
            <person name="Kuo A."/>
            <person name="Kohler A."/>
            <person name="Daghino S."/>
            <person name="Barry K."/>
            <person name="Choi C."/>
            <person name="Cichocki N."/>
            <person name="Clum A."/>
            <person name="Copeland A."/>
            <person name="Hainaut M."/>
            <person name="Haridas S."/>
            <person name="Labutti K."/>
            <person name="Lindquist E."/>
            <person name="Lipzen A."/>
            <person name="Khouja H.-R."/>
            <person name="Murat C."/>
            <person name="Ohm R."/>
            <person name="Olson A."/>
            <person name="Spatafora J."/>
            <person name="Veneault-Fourrey C."/>
            <person name="Henrissat B."/>
            <person name="Grigoriev I."/>
            <person name="Martin F."/>
            <person name="Perotto S."/>
        </authorList>
    </citation>
    <scope>NUCLEOTIDE SEQUENCE [LARGE SCALE GENOMIC DNA]</scope>
    <source>
        <strain evidence="12 13">UAMH 7357</strain>
    </source>
</reference>
<keyword evidence="13" id="KW-1185">Reference proteome</keyword>
<dbReference type="GO" id="GO:0006614">
    <property type="term" value="P:SRP-dependent cotranslational protein targeting to membrane"/>
    <property type="evidence" value="ECO:0007669"/>
    <property type="project" value="UniProtKB-UniRule"/>
</dbReference>
<dbReference type="GO" id="GO:0005786">
    <property type="term" value="C:signal recognition particle, endoplasmic reticulum targeting"/>
    <property type="evidence" value="ECO:0007669"/>
    <property type="project" value="UniProtKB-UniRule"/>
</dbReference>
<dbReference type="GO" id="GO:0008312">
    <property type="term" value="F:7S RNA binding"/>
    <property type="evidence" value="ECO:0007669"/>
    <property type="project" value="InterPro"/>
</dbReference>
<protein>
    <recommendedName>
        <fullName evidence="4 9">Signal recognition particle subunit SRP72</fullName>
    </recommendedName>
</protein>
<evidence type="ECO:0000256" key="1">
    <source>
        <dbReference type="ARBA" id="ARBA00004240"/>
    </source>
</evidence>